<reference evidence="2" key="1">
    <citation type="submission" date="2025-08" db="UniProtKB">
        <authorList>
            <consortium name="Ensembl"/>
        </authorList>
    </citation>
    <scope>IDENTIFICATION</scope>
</reference>
<organism evidence="2 3">
    <name type="scientific">Falco tinnunculus</name>
    <name type="common">Common kestrel</name>
    <dbReference type="NCBI Taxonomy" id="100819"/>
    <lineage>
        <taxon>Eukaryota</taxon>
        <taxon>Metazoa</taxon>
        <taxon>Chordata</taxon>
        <taxon>Craniata</taxon>
        <taxon>Vertebrata</taxon>
        <taxon>Euteleostomi</taxon>
        <taxon>Archelosauria</taxon>
        <taxon>Archosauria</taxon>
        <taxon>Dinosauria</taxon>
        <taxon>Saurischia</taxon>
        <taxon>Theropoda</taxon>
        <taxon>Coelurosauria</taxon>
        <taxon>Aves</taxon>
        <taxon>Neognathae</taxon>
        <taxon>Neoaves</taxon>
        <taxon>Telluraves</taxon>
        <taxon>Australaves</taxon>
        <taxon>Falconiformes</taxon>
        <taxon>Falconidae</taxon>
        <taxon>Falco</taxon>
    </lineage>
</organism>
<dbReference type="OMA" id="EHHSTEN"/>
<evidence type="ECO:0000256" key="1">
    <source>
        <dbReference type="SAM" id="MobiDB-lite"/>
    </source>
</evidence>
<dbReference type="AlphaFoldDB" id="A0A8C4UVY4"/>
<feature type="compositionally biased region" description="Polar residues" evidence="1">
    <location>
        <begin position="1"/>
        <end position="15"/>
    </location>
</feature>
<name>A0A8C4UVY4_FALTI</name>
<proteinExistence type="predicted"/>
<dbReference type="Ensembl" id="ENSFTIT00000019582.1">
    <property type="protein sequence ID" value="ENSFTIP00000018790.1"/>
    <property type="gene ID" value="ENSFTIG00000012412.1"/>
</dbReference>
<protein>
    <submittedName>
        <fullName evidence="2">Uncharacterized protein</fullName>
    </submittedName>
</protein>
<accession>A0A8C4UVY4</accession>
<dbReference type="OrthoDB" id="8941567at2759"/>
<sequence>MFPCQHSTEQNNPQGSWLPRAAAEGNPQVPGAQGEGQSLTSSQIGRFISFSTWQALVVTELTPEHHSTENSQGSFTTYKLTEMLSWRYCLHGDSCSQSHTASFWLQLCSKNAPWVSTRVCLFCVYIPKKPRRESDLGANLSP</sequence>
<keyword evidence="3" id="KW-1185">Reference proteome</keyword>
<dbReference type="Proteomes" id="UP000694562">
    <property type="component" value="Unplaced"/>
</dbReference>
<evidence type="ECO:0000313" key="3">
    <source>
        <dbReference type="Proteomes" id="UP000694562"/>
    </source>
</evidence>
<reference evidence="2" key="2">
    <citation type="submission" date="2025-09" db="UniProtKB">
        <authorList>
            <consortium name="Ensembl"/>
        </authorList>
    </citation>
    <scope>IDENTIFICATION</scope>
</reference>
<feature type="region of interest" description="Disordered" evidence="1">
    <location>
        <begin position="1"/>
        <end position="38"/>
    </location>
</feature>
<evidence type="ECO:0000313" key="2">
    <source>
        <dbReference type="Ensembl" id="ENSFTIP00000018790.1"/>
    </source>
</evidence>